<accession>A0ABQ0GT18</accession>
<dbReference type="PANTHER" id="PTHR38048:SF1">
    <property type="entry name" value="HEMERYTHRIN-LIKE DOMAIN-CONTAINING PROTEIN"/>
    <property type="match status" value="1"/>
</dbReference>
<proteinExistence type="predicted"/>
<dbReference type="Pfam" id="PF01814">
    <property type="entry name" value="Hemerythrin"/>
    <property type="match status" value="1"/>
</dbReference>
<feature type="region of interest" description="Disordered" evidence="1">
    <location>
        <begin position="162"/>
        <end position="199"/>
    </location>
</feature>
<feature type="region of interest" description="Disordered" evidence="1">
    <location>
        <begin position="1"/>
        <end position="80"/>
    </location>
</feature>
<dbReference type="GeneID" id="98181799"/>
<dbReference type="InterPro" id="IPR053206">
    <property type="entry name" value="Dimeric_xanthone_biosynth"/>
</dbReference>
<dbReference type="Gene3D" id="1.20.120.520">
    <property type="entry name" value="nmb1532 protein domain like"/>
    <property type="match status" value="1"/>
</dbReference>
<dbReference type="RefSeq" id="XP_070922577.1">
    <property type="nucleotide sequence ID" value="XM_071066476.1"/>
</dbReference>
<feature type="domain" description="Hemerythrin-like" evidence="2">
    <location>
        <begin position="91"/>
        <end position="170"/>
    </location>
</feature>
<feature type="compositionally biased region" description="Low complexity" evidence="1">
    <location>
        <begin position="171"/>
        <end position="184"/>
    </location>
</feature>
<dbReference type="PANTHER" id="PTHR38048">
    <property type="entry name" value="EXPRESSED PROTEIN"/>
    <property type="match status" value="1"/>
</dbReference>
<name>A0ABQ0GT18_9PEZI</name>
<reference evidence="3 4" key="1">
    <citation type="submission" date="2024-09" db="EMBL/GenBank/DDBJ databases">
        <title>Itraconazole resistance in Madurella fahalii resulting from another homologue of gene encoding cytochrome P450 14-alpha sterol demethylase (CYP51).</title>
        <authorList>
            <person name="Yoshioka I."/>
            <person name="Fahal A.H."/>
            <person name="Kaneko S."/>
            <person name="Yaguchi T."/>
        </authorList>
    </citation>
    <scope>NUCLEOTIDE SEQUENCE [LARGE SCALE GENOMIC DNA]</scope>
    <source>
        <strain evidence="3 4">IFM 68171</strain>
    </source>
</reference>
<evidence type="ECO:0000256" key="1">
    <source>
        <dbReference type="SAM" id="MobiDB-lite"/>
    </source>
</evidence>
<sequence length="275" mass="30935">MAEARANECAGPADAESSTAESRPDHSLVAPGNKGCDTGAGSDSVSIPGGGSEPGAGSASGPRPETAPEPEPEPTLPPLTPQEFRIYNRLAEQMDYFHEHFRKTFRLLHQACITGRRPQNLTLKQFLDQGLNLVHYLSTHHTIEETHLYPLLARKMPEFRAASHHHHQYHGGPSSSRGRAAGSGTEQRQTKKGGPEGDCELLRQHREIHRGMDEFEAYLRRCKNRECELELSVLKEKMDSWAEVLLRHLDQEVRDLGAENMRRYWTLEEMRAFPI</sequence>
<feature type="compositionally biased region" description="Pro residues" evidence="1">
    <location>
        <begin position="65"/>
        <end position="80"/>
    </location>
</feature>
<evidence type="ECO:0000313" key="4">
    <source>
        <dbReference type="Proteomes" id="UP001628179"/>
    </source>
</evidence>
<dbReference type="InterPro" id="IPR012312">
    <property type="entry name" value="Hemerythrin-like"/>
</dbReference>
<evidence type="ECO:0000313" key="3">
    <source>
        <dbReference type="EMBL" id="GAB1320847.1"/>
    </source>
</evidence>
<gene>
    <name evidence="3" type="ORF">MFIFM68171_11057</name>
</gene>
<feature type="compositionally biased region" description="Low complexity" evidence="1">
    <location>
        <begin position="55"/>
        <end position="64"/>
    </location>
</feature>
<evidence type="ECO:0000259" key="2">
    <source>
        <dbReference type="Pfam" id="PF01814"/>
    </source>
</evidence>
<dbReference type="EMBL" id="BAAFSV010000006">
    <property type="protein sequence ID" value="GAB1320847.1"/>
    <property type="molecule type" value="Genomic_DNA"/>
</dbReference>
<comment type="caution">
    <text evidence="3">The sequence shown here is derived from an EMBL/GenBank/DDBJ whole genome shotgun (WGS) entry which is preliminary data.</text>
</comment>
<keyword evidence="4" id="KW-1185">Reference proteome</keyword>
<dbReference type="Proteomes" id="UP001628179">
    <property type="component" value="Unassembled WGS sequence"/>
</dbReference>
<organism evidence="3 4">
    <name type="scientific">Madurella fahalii</name>
    <dbReference type="NCBI Taxonomy" id="1157608"/>
    <lineage>
        <taxon>Eukaryota</taxon>
        <taxon>Fungi</taxon>
        <taxon>Dikarya</taxon>
        <taxon>Ascomycota</taxon>
        <taxon>Pezizomycotina</taxon>
        <taxon>Sordariomycetes</taxon>
        <taxon>Sordariomycetidae</taxon>
        <taxon>Sordariales</taxon>
        <taxon>Sordariales incertae sedis</taxon>
        <taxon>Madurella</taxon>
    </lineage>
</organism>
<protein>
    <recommendedName>
        <fullName evidence="2">Hemerythrin-like domain-containing protein</fullName>
    </recommendedName>
</protein>